<comment type="similarity">
    <text evidence="1">Belongs to the oxygen-dependent FAD-linked oxidoreductase family.</text>
</comment>
<name>A0A9P5Y484_9AGAR</name>
<dbReference type="SUPFAM" id="SSF56176">
    <property type="entry name" value="FAD-binding/transporter-associated domain-like"/>
    <property type="match status" value="1"/>
</dbReference>
<proteinExistence type="inferred from homology"/>
<dbReference type="InterPro" id="IPR036318">
    <property type="entry name" value="FAD-bd_PCMH-like_sf"/>
</dbReference>
<dbReference type="InterPro" id="IPR006094">
    <property type="entry name" value="Oxid_FAD_bind_N"/>
</dbReference>
<evidence type="ECO:0000256" key="3">
    <source>
        <dbReference type="ARBA" id="ARBA00022827"/>
    </source>
</evidence>
<evidence type="ECO:0000259" key="5">
    <source>
        <dbReference type="PROSITE" id="PS51387"/>
    </source>
</evidence>
<dbReference type="AlphaFoldDB" id="A0A9P5Y484"/>
<dbReference type="Pfam" id="PF01565">
    <property type="entry name" value="FAD_binding_4"/>
    <property type="match status" value="1"/>
</dbReference>
<keyword evidence="3" id="KW-0274">FAD</keyword>
<dbReference type="PANTHER" id="PTHR42973">
    <property type="entry name" value="BINDING OXIDOREDUCTASE, PUTATIVE (AFU_ORTHOLOGUE AFUA_1G17690)-RELATED"/>
    <property type="match status" value="1"/>
</dbReference>
<dbReference type="GO" id="GO:0016491">
    <property type="term" value="F:oxidoreductase activity"/>
    <property type="evidence" value="ECO:0007669"/>
    <property type="project" value="UniProtKB-KW"/>
</dbReference>
<dbReference type="EMBL" id="MU150277">
    <property type="protein sequence ID" value="KAF9461954.1"/>
    <property type="molecule type" value="Genomic_DNA"/>
</dbReference>
<dbReference type="InterPro" id="IPR050416">
    <property type="entry name" value="FAD-linked_Oxidoreductase"/>
</dbReference>
<dbReference type="GO" id="GO:0071949">
    <property type="term" value="F:FAD binding"/>
    <property type="evidence" value="ECO:0007669"/>
    <property type="project" value="InterPro"/>
</dbReference>
<keyword evidence="4" id="KW-0560">Oxidoreductase</keyword>
<accession>A0A9P5Y484</accession>
<feature type="domain" description="FAD-binding PCMH-type" evidence="5">
    <location>
        <begin position="33"/>
        <end position="142"/>
    </location>
</feature>
<evidence type="ECO:0000313" key="7">
    <source>
        <dbReference type="Proteomes" id="UP000807353"/>
    </source>
</evidence>
<dbReference type="PROSITE" id="PS51387">
    <property type="entry name" value="FAD_PCMH"/>
    <property type="match status" value="1"/>
</dbReference>
<feature type="non-terminal residue" evidence="6">
    <location>
        <position position="1"/>
    </location>
</feature>
<dbReference type="InterPro" id="IPR016169">
    <property type="entry name" value="FAD-bd_PCMH_sub2"/>
</dbReference>
<evidence type="ECO:0000313" key="6">
    <source>
        <dbReference type="EMBL" id="KAF9461954.1"/>
    </source>
</evidence>
<organism evidence="6 7">
    <name type="scientific">Collybia nuda</name>
    <dbReference type="NCBI Taxonomy" id="64659"/>
    <lineage>
        <taxon>Eukaryota</taxon>
        <taxon>Fungi</taxon>
        <taxon>Dikarya</taxon>
        <taxon>Basidiomycota</taxon>
        <taxon>Agaricomycotina</taxon>
        <taxon>Agaricomycetes</taxon>
        <taxon>Agaricomycetidae</taxon>
        <taxon>Agaricales</taxon>
        <taxon>Tricholomatineae</taxon>
        <taxon>Clitocybaceae</taxon>
        <taxon>Collybia</taxon>
    </lineage>
</organism>
<reference evidence="6" key="1">
    <citation type="submission" date="2020-11" db="EMBL/GenBank/DDBJ databases">
        <authorList>
            <consortium name="DOE Joint Genome Institute"/>
            <person name="Ahrendt S."/>
            <person name="Riley R."/>
            <person name="Andreopoulos W."/>
            <person name="Labutti K."/>
            <person name="Pangilinan J."/>
            <person name="Ruiz-Duenas F.J."/>
            <person name="Barrasa J.M."/>
            <person name="Sanchez-Garcia M."/>
            <person name="Camarero S."/>
            <person name="Miyauchi S."/>
            <person name="Serrano A."/>
            <person name="Linde D."/>
            <person name="Babiker R."/>
            <person name="Drula E."/>
            <person name="Ayuso-Fernandez I."/>
            <person name="Pacheco R."/>
            <person name="Padilla G."/>
            <person name="Ferreira P."/>
            <person name="Barriuso J."/>
            <person name="Kellner H."/>
            <person name="Castanera R."/>
            <person name="Alfaro M."/>
            <person name="Ramirez L."/>
            <person name="Pisabarro A.G."/>
            <person name="Kuo A."/>
            <person name="Tritt A."/>
            <person name="Lipzen A."/>
            <person name="He G."/>
            <person name="Yan M."/>
            <person name="Ng V."/>
            <person name="Cullen D."/>
            <person name="Martin F."/>
            <person name="Rosso M.-N."/>
            <person name="Henrissat B."/>
            <person name="Hibbett D."/>
            <person name="Martinez A.T."/>
            <person name="Grigoriev I.V."/>
        </authorList>
    </citation>
    <scope>NUCLEOTIDE SEQUENCE</scope>
    <source>
        <strain evidence="6">CBS 247.69</strain>
    </source>
</reference>
<evidence type="ECO:0000256" key="2">
    <source>
        <dbReference type="ARBA" id="ARBA00022630"/>
    </source>
</evidence>
<gene>
    <name evidence="6" type="ORF">BDZ94DRAFT_1166892</name>
</gene>
<comment type="caution">
    <text evidence="6">The sequence shown here is derived from an EMBL/GenBank/DDBJ whole genome shotgun (WGS) entry which is preliminary data.</text>
</comment>
<dbReference type="Gene3D" id="3.30.465.10">
    <property type="match status" value="1"/>
</dbReference>
<dbReference type="PANTHER" id="PTHR42973:SF13">
    <property type="entry name" value="FAD-BINDING PCMH-TYPE DOMAIN-CONTAINING PROTEIN"/>
    <property type="match status" value="1"/>
</dbReference>
<protein>
    <recommendedName>
        <fullName evidence="5">FAD-binding PCMH-type domain-containing protein</fullName>
    </recommendedName>
</protein>
<sequence length="142" mass="15173">CKTLQEKLPGKVSLPGSPVYTSEESTYYSALLSEMKPACRVTPESAKDVSIAMNILTRNQCKFAVRSAGHMPWVGASNIDAPGVTFDMLKMNTVTVSDDRSVVRVGAGSRWGPFYDALDPHNLTVVGARSNTVGFGGYLLGG</sequence>
<keyword evidence="2" id="KW-0285">Flavoprotein</keyword>
<dbReference type="OrthoDB" id="2151789at2759"/>
<dbReference type="Proteomes" id="UP000807353">
    <property type="component" value="Unassembled WGS sequence"/>
</dbReference>
<evidence type="ECO:0000256" key="4">
    <source>
        <dbReference type="ARBA" id="ARBA00023002"/>
    </source>
</evidence>
<evidence type="ECO:0000256" key="1">
    <source>
        <dbReference type="ARBA" id="ARBA00005466"/>
    </source>
</evidence>
<keyword evidence="7" id="KW-1185">Reference proteome</keyword>
<dbReference type="InterPro" id="IPR016166">
    <property type="entry name" value="FAD-bd_PCMH"/>
</dbReference>